<dbReference type="GO" id="GO:0016757">
    <property type="term" value="F:glycosyltransferase activity"/>
    <property type="evidence" value="ECO:0007669"/>
    <property type="project" value="UniProtKB-KW"/>
</dbReference>
<keyword evidence="4" id="KW-0472">Membrane</keyword>
<proteinExistence type="predicted"/>
<comment type="caution">
    <text evidence="6">The sequence shown here is derived from an EMBL/GenBank/DDBJ whole genome shotgun (WGS) entry which is preliminary data.</text>
</comment>
<keyword evidence="2" id="KW-0808">Transferase</keyword>
<feature type="transmembrane region" description="Helical" evidence="4">
    <location>
        <begin position="18"/>
        <end position="38"/>
    </location>
</feature>
<keyword evidence="4" id="KW-0812">Transmembrane</keyword>
<feature type="domain" description="Glycosyltransferase 61 catalytic" evidence="5">
    <location>
        <begin position="217"/>
        <end position="414"/>
    </location>
</feature>
<dbReference type="PANTHER" id="PTHR20961">
    <property type="entry name" value="GLYCOSYLTRANSFERASE"/>
    <property type="match status" value="1"/>
</dbReference>
<protein>
    <recommendedName>
        <fullName evidence="5">Glycosyltransferase 61 catalytic domain-containing protein</fullName>
    </recommendedName>
</protein>
<dbReference type="AlphaFoldDB" id="A0A8S4N4J8"/>
<dbReference type="EMBL" id="CAIIXF020000001">
    <property type="protein sequence ID" value="CAH1775751.1"/>
    <property type="molecule type" value="Genomic_DNA"/>
</dbReference>
<evidence type="ECO:0000259" key="5">
    <source>
        <dbReference type="Pfam" id="PF04577"/>
    </source>
</evidence>
<accession>A0A8S4N4J8</accession>
<organism evidence="6 7">
    <name type="scientific">Owenia fusiformis</name>
    <name type="common">Polychaete worm</name>
    <dbReference type="NCBI Taxonomy" id="6347"/>
    <lineage>
        <taxon>Eukaryota</taxon>
        <taxon>Metazoa</taxon>
        <taxon>Spiralia</taxon>
        <taxon>Lophotrochozoa</taxon>
        <taxon>Annelida</taxon>
        <taxon>Polychaeta</taxon>
        <taxon>Sedentaria</taxon>
        <taxon>Canalipalpata</taxon>
        <taxon>Sabellida</taxon>
        <taxon>Oweniida</taxon>
        <taxon>Oweniidae</taxon>
        <taxon>Owenia</taxon>
    </lineage>
</organism>
<keyword evidence="4" id="KW-1133">Transmembrane helix</keyword>
<dbReference type="OrthoDB" id="120976at2759"/>
<evidence type="ECO:0000256" key="1">
    <source>
        <dbReference type="ARBA" id="ARBA00022676"/>
    </source>
</evidence>
<dbReference type="Proteomes" id="UP000749559">
    <property type="component" value="Unassembled WGS sequence"/>
</dbReference>
<dbReference type="InterPro" id="IPR049625">
    <property type="entry name" value="Glyco_transf_61_cat"/>
</dbReference>
<sequence length="477" mass="56026">MTAPMLSKILTQLLRKPIFMAVPLLVVVLWSFSLLIYIHNHEKYVYLNIMDMNKPKQENFLTAKSMDGIKLKVSQTILTIKDIINRVEHFMPWMDNKEMNNWYSKRETYCNDQLQLFNHNFVHISNGLIDMSKASGKRGGEEIKDVMNQKESKEYYTLLPGFFQLKCDEEVPNYTFSEINHLSQWLHALELVPMFPRTNQTISEFTIAITRYEYANFYHTMTDFYNAFLLMRFFNHSPRDTNILFIDGHPIGALDPVWKTLFNSSEYVANIPKVVMYTDLTWGILGYSSPMESHDRVDIPYIEDFSNFFLKRYSINNEEHLKCENLTISLIWRRDYLAHPRNPTGFVTRKIKNEKELVQIANEMYPSYTIQESQIDLLPMKQQLQYVSNSDILVGMHGAGLTHVLFLPKHAGLIEFYPNYWSAANAHFQSLSKWRGLHHIFWQNSNSSNELSDKYTQIPTSTFKNLLKTMVHKLCPI</sequence>
<keyword evidence="1" id="KW-0328">Glycosyltransferase</keyword>
<keyword evidence="7" id="KW-1185">Reference proteome</keyword>
<evidence type="ECO:0000256" key="2">
    <source>
        <dbReference type="ARBA" id="ARBA00022679"/>
    </source>
</evidence>
<evidence type="ECO:0000313" key="7">
    <source>
        <dbReference type="Proteomes" id="UP000749559"/>
    </source>
</evidence>
<name>A0A8S4N4J8_OWEFU</name>
<dbReference type="Pfam" id="PF04577">
    <property type="entry name" value="Glyco_transf_61"/>
    <property type="match status" value="1"/>
</dbReference>
<keyword evidence="3" id="KW-0325">Glycoprotein</keyword>
<evidence type="ECO:0000256" key="4">
    <source>
        <dbReference type="SAM" id="Phobius"/>
    </source>
</evidence>
<reference evidence="6" key="1">
    <citation type="submission" date="2022-03" db="EMBL/GenBank/DDBJ databases">
        <authorList>
            <person name="Martin C."/>
        </authorList>
    </citation>
    <scope>NUCLEOTIDE SEQUENCE</scope>
</reference>
<evidence type="ECO:0000313" key="6">
    <source>
        <dbReference type="EMBL" id="CAH1775751.1"/>
    </source>
</evidence>
<gene>
    <name evidence="6" type="ORF">OFUS_LOCUS3012</name>
</gene>
<dbReference type="InterPro" id="IPR007657">
    <property type="entry name" value="Glycosyltransferase_61"/>
</dbReference>
<evidence type="ECO:0000256" key="3">
    <source>
        <dbReference type="ARBA" id="ARBA00023180"/>
    </source>
</evidence>